<comment type="caution">
    <text evidence="3">The sequence shown here is derived from an EMBL/GenBank/DDBJ whole genome shotgun (WGS) entry which is preliminary data.</text>
</comment>
<evidence type="ECO:0000256" key="1">
    <source>
        <dbReference type="SAM" id="Phobius"/>
    </source>
</evidence>
<sequence>MRSTFEDHLTRCGECRQFAADIASVTDDCPEPGAAACAPTAGLKAWVRAHLLRDDLTEEELARSPRIIGGMIAVCLLLITAAALLAFHTNELSSTGSSPAVPYYLERIVDLQASETGFAAGAEGHAVVIFDGFGAHLVVQADKLPEPEKDEAYRVWLQKDGVSVSAGTIPTEAGEGAMRCDGITGRFERIAISLEPDAAVANGPHGPLVLTGDFS</sequence>
<evidence type="ECO:0000313" key="4">
    <source>
        <dbReference type="Proteomes" id="UP000670947"/>
    </source>
</evidence>
<proteinExistence type="predicted"/>
<dbReference type="Pfam" id="PF10099">
    <property type="entry name" value="RskA_C"/>
    <property type="match status" value="1"/>
</dbReference>
<keyword evidence="4" id="KW-1185">Reference proteome</keyword>
<gene>
    <name evidence="3" type="ORF">I8J29_29040</name>
</gene>
<keyword evidence="1" id="KW-1133">Transmembrane helix</keyword>
<evidence type="ECO:0000313" key="3">
    <source>
        <dbReference type="EMBL" id="MBO7748237.1"/>
    </source>
</evidence>
<keyword evidence="1" id="KW-0472">Membrane</keyword>
<reference evidence="3 4" key="1">
    <citation type="submission" date="2021-03" db="EMBL/GenBank/DDBJ databases">
        <title>Paenibacillus artemisicola MWE-103 whole genome sequence.</title>
        <authorList>
            <person name="Ham Y.J."/>
        </authorList>
    </citation>
    <scope>NUCLEOTIDE SEQUENCE [LARGE SCALE GENOMIC DNA]</scope>
    <source>
        <strain evidence="3 4">MWE-103</strain>
    </source>
</reference>
<dbReference type="InterPro" id="IPR018764">
    <property type="entry name" value="RskA_C"/>
</dbReference>
<protein>
    <submittedName>
        <fullName evidence="3">Anti-sigma factor</fullName>
    </submittedName>
</protein>
<dbReference type="Proteomes" id="UP000670947">
    <property type="component" value="Unassembled WGS sequence"/>
</dbReference>
<evidence type="ECO:0000259" key="2">
    <source>
        <dbReference type="Pfam" id="PF10099"/>
    </source>
</evidence>
<feature type="transmembrane region" description="Helical" evidence="1">
    <location>
        <begin position="67"/>
        <end position="87"/>
    </location>
</feature>
<dbReference type="EMBL" id="JAGGDJ010000051">
    <property type="protein sequence ID" value="MBO7748237.1"/>
    <property type="molecule type" value="Genomic_DNA"/>
</dbReference>
<accession>A0ABS3WIZ4</accession>
<keyword evidence="1" id="KW-0812">Transmembrane</keyword>
<organism evidence="3 4">
    <name type="scientific">Paenibacillus artemisiicola</name>
    <dbReference type="NCBI Taxonomy" id="1172618"/>
    <lineage>
        <taxon>Bacteria</taxon>
        <taxon>Bacillati</taxon>
        <taxon>Bacillota</taxon>
        <taxon>Bacilli</taxon>
        <taxon>Bacillales</taxon>
        <taxon>Paenibacillaceae</taxon>
        <taxon>Paenibacillus</taxon>
    </lineage>
</organism>
<name>A0ABS3WIZ4_9BACL</name>
<dbReference type="RefSeq" id="WP_208850821.1">
    <property type="nucleotide sequence ID" value="NZ_JAGGDJ010000051.1"/>
</dbReference>
<feature type="domain" description="Anti-sigma K factor RskA C-terminal" evidence="2">
    <location>
        <begin position="80"/>
        <end position="207"/>
    </location>
</feature>